<name>A0A367Q4L1_9NOSO</name>
<feature type="region of interest" description="Disordered" evidence="1">
    <location>
        <begin position="1"/>
        <end position="67"/>
    </location>
</feature>
<comment type="caution">
    <text evidence="2">The sequence shown here is derived from an EMBL/GenBank/DDBJ whole genome shotgun (WGS) entry which is preliminary data.</text>
</comment>
<keyword evidence="3" id="KW-1185">Reference proteome</keyword>
<evidence type="ECO:0000256" key="1">
    <source>
        <dbReference type="SAM" id="MobiDB-lite"/>
    </source>
</evidence>
<feature type="compositionally biased region" description="Basic and acidic residues" evidence="1">
    <location>
        <begin position="50"/>
        <end position="61"/>
    </location>
</feature>
<sequence>MEQNKSSTLERIKEVNPGGISDNMMIARLSRALNESKSQPKDLSLNQETDPNRQQKAREELGQLLSKGNTEEYKQQVKQLYLEQYLTKFGIENVKPQPSQANQKVITQLEQFKERQKAALTHSEKPSVSSFAKNTFNKAIEAFKKPYEQIQDKDQDKKSFIRAVIDTIITKGKSLGNQTSEYENEGYRALLQVEDTKQILSIDRKQPQPNQSNPAFKAEKSGTSDFKVLQDNLSDQEAQNIVVDNQQSQPRQPQQLKLPLQTRIQPKRDLKNKAPELD</sequence>
<feature type="compositionally biased region" description="Polar residues" evidence="1">
    <location>
        <begin position="231"/>
        <end position="245"/>
    </location>
</feature>
<reference evidence="2" key="1">
    <citation type="submission" date="2016-04" db="EMBL/GenBank/DDBJ databases">
        <authorList>
            <person name="Tabuchi Yagui T.R."/>
        </authorList>
    </citation>
    <scope>NUCLEOTIDE SEQUENCE [LARGE SCALE GENOMIC DNA]</scope>
    <source>
        <strain evidence="2">NIES-26</strain>
    </source>
</reference>
<gene>
    <name evidence="2" type="ORF">A6770_32365</name>
</gene>
<evidence type="ECO:0000313" key="2">
    <source>
        <dbReference type="EMBL" id="RCJ19076.1"/>
    </source>
</evidence>
<organism evidence="2 3">
    <name type="scientific">Nostoc minutum NIES-26</name>
    <dbReference type="NCBI Taxonomy" id="1844469"/>
    <lineage>
        <taxon>Bacteria</taxon>
        <taxon>Bacillati</taxon>
        <taxon>Cyanobacteriota</taxon>
        <taxon>Cyanophyceae</taxon>
        <taxon>Nostocales</taxon>
        <taxon>Nostocaceae</taxon>
        <taxon>Nostoc</taxon>
    </lineage>
</organism>
<accession>A0A367Q4L1</accession>
<dbReference type="AlphaFoldDB" id="A0A367Q4L1"/>
<feature type="region of interest" description="Disordered" evidence="1">
    <location>
        <begin position="203"/>
        <end position="278"/>
    </location>
</feature>
<evidence type="ECO:0000313" key="3">
    <source>
        <dbReference type="Proteomes" id="UP000252107"/>
    </source>
</evidence>
<feature type="compositionally biased region" description="Basic and acidic residues" evidence="1">
    <location>
        <begin position="266"/>
        <end position="278"/>
    </location>
</feature>
<protein>
    <submittedName>
        <fullName evidence="2">Uncharacterized protein</fullName>
    </submittedName>
</protein>
<dbReference type="EMBL" id="LXQD01000343">
    <property type="protein sequence ID" value="RCJ19076.1"/>
    <property type="molecule type" value="Genomic_DNA"/>
</dbReference>
<dbReference type="Proteomes" id="UP000252107">
    <property type="component" value="Unassembled WGS sequence"/>
</dbReference>
<proteinExistence type="predicted"/>
<feature type="compositionally biased region" description="Low complexity" evidence="1">
    <location>
        <begin position="246"/>
        <end position="261"/>
    </location>
</feature>